<dbReference type="Pfam" id="PF01019">
    <property type="entry name" value="G_glu_transpept"/>
    <property type="match status" value="2"/>
</dbReference>
<dbReference type="SUPFAM" id="SSF56235">
    <property type="entry name" value="N-terminal nucleophile aminohydrolases (Ntn hydrolases)"/>
    <property type="match status" value="1"/>
</dbReference>
<dbReference type="GO" id="GO:0016787">
    <property type="term" value="F:hydrolase activity"/>
    <property type="evidence" value="ECO:0007669"/>
    <property type="project" value="UniProtKB-KW"/>
</dbReference>
<comment type="caution">
    <text evidence="4">The sequence shown here is derived from an EMBL/GenBank/DDBJ whole genome shotgun (WGS) entry which is preliminary data.</text>
</comment>
<name>A0A0F9TIF3_9ZZZZ</name>
<dbReference type="InterPro" id="IPR043137">
    <property type="entry name" value="GGT_ssub_C"/>
</dbReference>
<dbReference type="GO" id="GO:0016740">
    <property type="term" value="F:transferase activity"/>
    <property type="evidence" value="ECO:0007669"/>
    <property type="project" value="UniProtKB-KW"/>
</dbReference>
<accession>A0A0F9TIF3</accession>
<keyword evidence="1" id="KW-0808">Transferase</keyword>
<keyword evidence="3" id="KW-0865">Zymogen</keyword>
<dbReference type="AlphaFoldDB" id="A0A0F9TIF3"/>
<evidence type="ECO:0000256" key="2">
    <source>
        <dbReference type="ARBA" id="ARBA00022801"/>
    </source>
</evidence>
<evidence type="ECO:0000313" key="4">
    <source>
        <dbReference type="EMBL" id="KKN41243.1"/>
    </source>
</evidence>
<keyword evidence="2" id="KW-0378">Hydrolase</keyword>
<dbReference type="InterPro" id="IPR029055">
    <property type="entry name" value="Ntn_hydrolases_N"/>
</dbReference>
<protein>
    <recommendedName>
        <fullName evidence="5">Gamma-glutamyltransferase</fullName>
    </recommendedName>
</protein>
<evidence type="ECO:0000256" key="3">
    <source>
        <dbReference type="ARBA" id="ARBA00023145"/>
    </source>
</evidence>
<gene>
    <name evidence="4" type="ORF">LCGC14_0725240</name>
</gene>
<organism evidence="4">
    <name type="scientific">marine sediment metagenome</name>
    <dbReference type="NCBI Taxonomy" id="412755"/>
    <lineage>
        <taxon>unclassified sequences</taxon>
        <taxon>metagenomes</taxon>
        <taxon>ecological metagenomes</taxon>
    </lineage>
</organism>
<sequence length="571" mass="62690">MKYNRRTFLKKTITGAAVTGFSGLGFLKSNVRGDPVSIQGIHKTSDKERKQLIAETRFGRKTPARSRKSMAITSHPLATREAVNILKSGGNACDAALCAAITQTVLQPHMVGITGYLTSMFYDAVSGKTLYVNGSVNVPLGAKKTDGAAAAWGPGVPGFWAGFEESLSRFGTKSKKELMAPAIRYARAGFEMHPFLWGEIFMESEKIGCSDAGLKIYMPDNAIPRPYEMLYQKEAADTLERLAEEGNDYFYRGEFAEEFCRTSQKGGRNITHRDMERYKAYCEEAGSGTYRGFKVRALPITHNGSKVYALPMIIETLDVLELLDIPRQGPPSESPDTMFQMIQSLSIVREDYHRSHGDPNELAVAKQQLPKELAHERLKKLQAEEVAPDTSSSSLYEGTCAVTVADGQGNVACIVHSSNQSPFETGLWVKGVNLCALRTYGGIPGERGLQGPAGMIIFKDGKPFLAGGSPSRSLTQCMLQNTVNILDFGMPIDESVSRPRYGSLVDKRGITIEKNYDELVWKAVEKRGVAFHVVNPWNFYHGAFEGIHVEPGSGMMIACGDPRRHSKAEGV</sequence>
<reference evidence="4" key="1">
    <citation type="journal article" date="2015" name="Nature">
        <title>Complex archaea that bridge the gap between prokaryotes and eukaryotes.</title>
        <authorList>
            <person name="Spang A."/>
            <person name="Saw J.H."/>
            <person name="Jorgensen S.L."/>
            <person name="Zaremba-Niedzwiedzka K."/>
            <person name="Martijn J."/>
            <person name="Lind A.E."/>
            <person name="van Eijk R."/>
            <person name="Schleper C."/>
            <person name="Guy L."/>
            <person name="Ettema T.J."/>
        </authorList>
    </citation>
    <scope>NUCLEOTIDE SEQUENCE</scope>
</reference>
<dbReference type="InterPro" id="IPR051792">
    <property type="entry name" value="GGT_bact"/>
</dbReference>
<evidence type="ECO:0000256" key="1">
    <source>
        <dbReference type="ARBA" id="ARBA00022679"/>
    </source>
</evidence>
<dbReference type="PANTHER" id="PTHR43199">
    <property type="entry name" value="GLUTATHIONE HYDROLASE"/>
    <property type="match status" value="1"/>
</dbReference>
<dbReference type="PRINTS" id="PR01210">
    <property type="entry name" value="GGTRANSPTASE"/>
</dbReference>
<dbReference type="EMBL" id="LAZR01001659">
    <property type="protein sequence ID" value="KKN41243.1"/>
    <property type="molecule type" value="Genomic_DNA"/>
</dbReference>
<proteinExistence type="predicted"/>
<evidence type="ECO:0008006" key="5">
    <source>
        <dbReference type="Google" id="ProtNLM"/>
    </source>
</evidence>
<dbReference type="PANTHER" id="PTHR43199:SF1">
    <property type="entry name" value="GLUTATHIONE HYDROLASE PROENZYME"/>
    <property type="match status" value="1"/>
</dbReference>
<dbReference type="Gene3D" id="3.60.20.40">
    <property type="match status" value="1"/>
</dbReference>